<protein>
    <recommendedName>
        <fullName evidence="5">Bacterial alpha-L-rhamnosidase N-terminal domain-containing protein</fullName>
    </recommendedName>
</protein>
<feature type="signal peptide" evidence="2">
    <location>
        <begin position="1"/>
        <end position="18"/>
    </location>
</feature>
<dbReference type="AlphaFoldDB" id="A0A6C2U0Z8"/>
<name>A0A6C2U0Z8_PONDE</name>
<gene>
    <name evidence="3" type="ORF">PDESU_02169</name>
</gene>
<dbReference type="Gene3D" id="2.60.120.260">
    <property type="entry name" value="Galactose-binding domain-like"/>
    <property type="match status" value="1"/>
</dbReference>
<keyword evidence="2" id="KW-0732">Signal</keyword>
<accession>A0A6C2U0Z8</accession>
<feature type="compositionally biased region" description="Basic residues" evidence="1">
    <location>
        <begin position="250"/>
        <end position="265"/>
    </location>
</feature>
<proteinExistence type="predicted"/>
<evidence type="ECO:0000313" key="4">
    <source>
        <dbReference type="Proteomes" id="UP000366872"/>
    </source>
</evidence>
<sequence>MKFTMSILILMVALSGFAVEKNTWQAQWIGVHPQREVEVAVEPRPEKISIPEIVIIKAIYGVADDPSKQIDVTAKFQQLVDVQLSKAYDPRKFRFKVDNKLAGQDPAKDIEKVLRLEYVVNAKRIEKTVKEGGVVGLLPVPKKKKEPVDPNENQWSCFRNVVALDEAPRKAMARIAVDSKYWLWINGEQVVFEGQLKRGPTPDDTYYDEVDLAPYLKKGDNTIALLVWYFGKDGFSHKSSGTPGQAPPRWRLRSRPRRARSRSTN</sequence>
<keyword evidence="4" id="KW-1185">Reference proteome</keyword>
<evidence type="ECO:0000256" key="2">
    <source>
        <dbReference type="SAM" id="SignalP"/>
    </source>
</evidence>
<feature type="chain" id="PRO_5025667936" description="Bacterial alpha-L-rhamnosidase N-terminal domain-containing protein" evidence="2">
    <location>
        <begin position="19"/>
        <end position="265"/>
    </location>
</feature>
<evidence type="ECO:0000313" key="3">
    <source>
        <dbReference type="EMBL" id="VGO13612.1"/>
    </source>
</evidence>
<dbReference type="SUPFAM" id="SSF49785">
    <property type="entry name" value="Galactose-binding domain-like"/>
    <property type="match status" value="1"/>
</dbReference>
<evidence type="ECO:0000256" key="1">
    <source>
        <dbReference type="SAM" id="MobiDB-lite"/>
    </source>
</evidence>
<feature type="region of interest" description="Disordered" evidence="1">
    <location>
        <begin position="237"/>
        <end position="265"/>
    </location>
</feature>
<organism evidence="3 4">
    <name type="scientific">Pontiella desulfatans</name>
    <dbReference type="NCBI Taxonomy" id="2750659"/>
    <lineage>
        <taxon>Bacteria</taxon>
        <taxon>Pseudomonadati</taxon>
        <taxon>Kiritimatiellota</taxon>
        <taxon>Kiritimatiellia</taxon>
        <taxon>Kiritimatiellales</taxon>
        <taxon>Pontiellaceae</taxon>
        <taxon>Pontiella</taxon>
    </lineage>
</organism>
<dbReference type="EMBL" id="CAAHFG010000001">
    <property type="protein sequence ID" value="VGO13612.1"/>
    <property type="molecule type" value="Genomic_DNA"/>
</dbReference>
<reference evidence="3 4" key="1">
    <citation type="submission" date="2019-04" db="EMBL/GenBank/DDBJ databases">
        <authorList>
            <person name="Van Vliet M D."/>
        </authorList>
    </citation>
    <scope>NUCLEOTIDE SEQUENCE [LARGE SCALE GENOMIC DNA]</scope>
    <source>
        <strain evidence="3 4">F1</strain>
    </source>
</reference>
<evidence type="ECO:0008006" key="5">
    <source>
        <dbReference type="Google" id="ProtNLM"/>
    </source>
</evidence>
<dbReference type="InterPro" id="IPR008979">
    <property type="entry name" value="Galactose-bd-like_sf"/>
</dbReference>
<dbReference type="Proteomes" id="UP000366872">
    <property type="component" value="Unassembled WGS sequence"/>
</dbReference>